<feature type="compositionally biased region" description="Low complexity" evidence="1">
    <location>
        <begin position="206"/>
        <end position="227"/>
    </location>
</feature>
<evidence type="ECO:0008006" key="4">
    <source>
        <dbReference type="Google" id="ProtNLM"/>
    </source>
</evidence>
<organism evidence="2 3">
    <name type="scientific">Hoyosella altamirensis</name>
    <dbReference type="NCBI Taxonomy" id="616997"/>
    <lineage>
        <taxon>Bacteria</taxon>
        <taxon>Bacillati</taxon>
        <taxon>Actinomycetota</taxon>
        <taxon>Actinomycetes</taxon>
        <taxon>Mycobacteriales</taxon>
        <taxon>Hoyosellaceae</taxon>
        <taxon>Hoyosella</taxon>
    </lineage>
</organism>
<reference evidence="2 3" key="1">
    <citation type="submission" date="2020-08" db="EMBL/GenBank/DDBJ databases">
        <title>Sequencing the genomes of 1000 actinobacteria strains.</title>
        <authorList>
            <person name="Klenk H.-P."/>
        </authorList>
    </citation>
    <scope>NUCLEOTIDE SEQUENCE [LARGE SCALE GENOMIC DNA]</scope>
    <source>
        <strain evidence="2 3">DSM 45258</strain>
    </source>
</reference>
<gene>
    <name evidence="2" type="ORF">FHU29_002903</name>
</gene>
<sequence length="250" mass="25822">MNPEPEAPPETGASESDAPGSRESDRSNGPFDSGEIEQPGTGEKRLDLGAFSVPLPAGAQVQVEMAKSGGVQGIHLATQFGRITVAAYAAPRSSGMWREVSGELAESLRRDGAEVTTDSGPWGPEVNGVTKSADIRFIGVDGPRWMIRLVAAGPSGTGAHDGDLARTAREVLSGTIVSRGDAPLPVRTPLPITLPKALQQQLAAMQQQQAMQAAKASAAQQSPQQAAPVDPPDSGDADAGNSSESAERPQ</sequence>
<feature type="region of interest" description="Disordered" evidence="1">
    <location>
        <begin position="1"/>
        <end position="46"/>
    </location>
</feature>
<dbReference type="InterPro" id="IPR022183">
    <property type="entry name" value="DUF3710"/>
</dbReference>
<dbReference type="AlphaFoldDB" id="A0A839RQP3"/>
<protein>
    <recommendedName>
        <fullName evidence="4">DUF3710 domain-containing protein</fullName>
    </recommendedName>
</protein>
<comment type="caution">
    <text evidence="2">The sequence shown here is derived from an EMBL/GenBank/DDBJ whole genome shotgun (WGS) entry which is preliminary data.</text>
</comment>
<dbReference type="RefSeq" id="WP_232322965.1">
    <property type="nucleotide sequence ID" value="NZ_BDDI01000008.1"/>
</dbReference>
<evidence type="ECO:0000313" key="3">
    <source>
        <dbReference type="Proteomes" id="UP000567922"/>
    </source>
</evidence>
<name>A0A839RQP3_9ACTN</name>
<dbReference type="Proteomes" id="UP000567922">
    <property type="component" value="Unassembled WGS sequence"/>
</dbReference>
<accession>A0A839RQP3</accession>
<keyword evidence="3" id="KW-1185">Reference proteome</keyword>
<feature type="region of interest" description="Disordered" evidence="1">
    <location>
        <begin position="206"/>
        <end position="250"/>
    </location>
</feature>
<evidence type="ECO:0000256" key="1">
    <source>
        <dbReference type="SAM" id="MobiDB-lite"/>
    </source>
</evidence>
<evidence type="ECO:0000313" key="2">
    <source>
        <dbReference type="EMBL" id="MBB3038434.1"/>
    </source>
</evidence>
<dbReference type="Pfam" id="PF12502">
    <property type="entry name" value="DUF3710"/>
    <property type="match status" value="1"/>
</dbReference>
<proteinExistence type="predicted"/>
<dbReference type="EMBL" id="JACHWS010000003">
    <property type="protein sequence ID" value="MBB3038434.1"/>
    <property type="molecule type" value="Genomic_DNA"/>
</dbReference>